<dbReference type="InterPro" id="IPR051257">
    <property type="entry name" value="Diverse_CBS-Domain"/>
</dbReference>
<name>A0A2A2HEW7_9EURY</name>
<evidence type="ECO:0000256" key="2">
    <source>
        <dbReference type="PROSITE-ProRule" id="PRU00703"/>
    </source>
</evidence>
<evidence type="ECO:0000313" key="4">
    <source>
        <dbReference type="EMBL" id="PAV07868.1"/>
    </source>
</evidence>
<proteinExistence type="predicted"/>
<dbReference type="SUPFAM" id="SSF54631">
    <property type="entry name" value="CBS-domain pair"/>
    <property type="match status" value="1"/>
</dbReference>
<dbReference type="InterPro" id="IPR036390">
    <property type="entry name" value="WH_DNA-bd_sf"/>
</dbReference>
<sequence>MLTSVQKEILQSLINLYRQSKCTSVKCENIADLMGRNSGTIRNQMQSLRSLGLVQGVPGPRGGYKPTLEAYQTLNIVNDPCEIHVPIYINGEVVSDISVNKIEFTSILRPGDCEATISVLGDIKQLDLDDEIKIGPTPVNNLTVLGKIIGRDDVDNVLLIKTKSVLSVPNAKAIDLASSDVKTVDTDMSLLDICKLLTDNNINNTPVIEDDKIVGVINENDIIKAVAFENLDKKAADIMSTAILTAKDNINLNTAMDLLQQNNVSLIILIDNDENISGILTFTDILKAFISFLN</sequence>
<reference evidence="4 6" key="2">
    <citation type="journal article" date="2017" name="BMC Genomics">
        <title>Genomic analysis of methanogenic archaea reveals a shift towards energy conservation.</title>
        <authorList>
            <person name="Gilmore S.P."/>
            <person name="Henske J.K."/>
            <person name="Sexton J.A."/>
            <person name="Solomon K.V."/>
            <person name="Seppala S."/>
            <person name="Yoo J.I."/>
            <person name="Huyett L.M."/>
            <person name="Pressman A."/>
            <person name="Cogan J.Z."/>
            <person name="Kivenson V."/>
            <person name="Peng X."/>
            <person name="Tan Y."/>
            <person name="Valentine D.L."/>
            <person name="O'Malley M.A."/>
        </authorList>
    </citation>
    <scope>NUCLEOTIDE SEQUENCE [LARGE SCALE GENOMIC DNA]</scope>
    <source>
        <strain evidence="4 6">1R-7</strain>
    </source>
</reference>
<dbReference type="RefSeq" id="WP_095608215.1">
    <property type="nucleotide sequence ID" value="NZ_LMVN01000006.1"/>
</dbReference>
<protein>
    <submittedName>
        <fullName evidence="5">Inosine-5'-monophosphate dehydrogenase</fullName>
        <ecNumber evidence="5">1.1.1.205</ecNumber>
    </submittedName>
</protein>
<dbReference type="EMBL" id="LMVN01000006">
    <property type="protein sequence ID" value="PAV07868.1"/>
    <property type="molecule type" value="Genomic_DNA"/>
</dbReference>
<dbReference type="OrthoDB" id="64432at2157"/>
<dbReference type="EMBL" id="LWMS01000045">
    <property type="protein sequence ID" value="PWL07684.1"/>
    <property type="molecule type" value="Genomic_DNA"/>
</dbReference>
<dbReference type="Proteomes" id="UP000217528">
    <property type="component" value="Unassembled WGS sequence"/>
</dbReference>
<evidence type="ECO:0000313" key="6">
    <source>
        <dbReference type="Proteomes" id="UP000217528"/>
    </source>
</evidence>
<keyword evidence="1 2" id="KW-0129">CBS domain</keyword>
<dbReference type="AlphaFoldDB" id="A0A2A2HEW7"/>
<evidence type="ECO:0000313" key="5">
    <source>
        <dbReference type="EMBL" id="PWL07684.1"/>
    </source>
</evidence>
<dbReference type="Proteomes" id="UP000246004">
    <property type="component" value="Unassembled WGS sequence"/>
</dbReference>
<gene>
    <name evidence="5" type="primary">guaB_3</name>
    <name evidence="4" type="ORF">ASJ82_06670</name>
    <name evidence="5" type="ORF">MSCUN_14370</name>
</gene>
<evidence type="ECO:0000313" key="7">
    <source>
        <dbReference type="Proteomes" id="UP000246004"/>
    </source>
</evidence>
<dbReference type="PANTHER" id="PTHR43080">
    <property type="entry name" value="CBS DOMAIN-CONTAINING PROTEIN CBSX3, MITOCHONDRIAL"/>
    <property type="match status" value="1"/>
</dbReference>
<dbReference type="InterPro" id="IPR046342">
    <property type="entry name" value="CBS_dom_sf"/>
</dbReference>
<dbReference type="Gene3D" id="3.10.580.10">
    <property type="entry name" value="CBS-domain"/>
    <property type="match status" value="1"/>
</dbReference>
<feature type="domain" description="CBS" evidence="3">
    <location>
        <begin position="177"/>
        <end position="233"/>
    </location>
</feature>
<dbReference type="PANTHER" id="PTHR43080:SF2">
    <property type="entry name" value="CBS DOMAIN-CONTAINING PROTEIN"/>
    <property type="match status" value="1"/>
</dbReference>
<dbReference type="GO" id="GO:0006355">
    <property type="term" value="P:regulation of DNA-templated transcription"/>
    <property type="evidence" value="ECO:0007669"/>
    <property type="project" value="InterPro"/>
</dbReference>
<feature type="domain" description="CBS" evidence="3">
    <location>
        <begin position="239"/>
        <end position="294"/>
    </location>
</feature>
<dbReference type="InterPro" id="IPR005104">
    <property type="entry name" value="WHTH_HrcA_DNA-bd"/>
</dbReference>
<keyword evidence="5" id="KW-0560">Oxidoreductase</keyword>
<dbReference type="SMART" id="SM00116">
    <property type="entry name" value="CBS"/>
    <property type="match status" value="2"/>
</dbReference>
<dbReference type="PIRSF" id="PIRSF005063">
    <property type="entry name" value="UCP005063_CBS_MJ1232"/>
    <property type="match status" value="1"/>
</dbReference>
<accession>A0A2A2HEW7</accession>
<dbReference type="SUPFAM" id="SSF46785">
    <property type="entry name" value="Winged helix' DNA-binding domain"/>
    <property type="match status" value="1"/>
</dbReference>
<dbReference type="Pfam" id="PF00571">
    <property type="entry name" value="CBS"/>
    <property type="match status" value="2"/>
</dbReference>
<organism evidence="4 6">
    <name type="scientific">Methanosphaera cuniculi</name>
    <dbReference type="NCBI Taxonomy" id="1077256"/>
    <lineage>
        <taxon>Archaea</taxon>
        <taxon>Methanobacteriati</taxon>
        <taxon>Methanobacteriota</taxon>
        <taxon>Methanomada group</taxon>
        <taxon>Methanobacteria</taxon>
        <taxon>Methanobacteriales</taxon>
        <taxon>Methanobacteriaceae</taxon>
        <taxon>Methanosphaera</taxon>
    </lineage>
</organism>
<dbReference type="InterPro" id="IPR036388">
    <property type="entry name" value="WH-like_DNA-bd_sf"/>
</dbReference>
<dbReference type="GO" id="GO:0003938">
    <property type="term" value="F:IMP dehydrogenase activity"/>
    <property type="evidence" value="ECO:0007669"/>
    <property type="project" value="UniProtKB-EC"/>
</dbReference>
<dbReference type="GO" id="GO:0003677">
    <property type="term" value="F:DNA binding"/>
    <property type="evidence" value="ECO:0007669"/>
    <property type="project" value="InterPro"/>
</dbReference>
<comment type="caution">
    <text evidence="4">The sequence shown here is derived from an EMBL/GenBank/DDBJ whole genome shotgun (WGS) entry which is preliminary data.</text>
</comment>
<dbReference type="PROSITE" id="PS51371">
    <property type="entry name" value="CBS"/>
    <property type="match status" value="2"/>
</dbReference>
<dbReference type="EC" id="1.1.1.205" evidence="5"/>
<dbReference type="InterPro" id="IPR016436">
    <property type="entry name" value="UCP005063_CBS"/>
</dbReference>
<dbReference type="Gene3D" id="1.10.10.10">
    <property type="entry name" value="Winged helix-like DNA-binding domain superfamily/Winged helix DNA-binding domain"/>
    <property type="match status" value="1"/>
</dbReference>
<dbReference type="InterPro" id="IPR000644">
    <property type="entry name" value="CBS_dom"/>
</dbReference>
<dbReference type="Pfam" id="PF03444">
    <property type="entry name" value="WHD_HrcA"/>
    <property type="match status" value="1"/>
</dbReference>
<evidence type="ECO:0000256" key="1">
    <source>
        <dbReference type="ARBA" id="ARBA00023122"/>
    </source>
</evidence>
<evidence type="ECO:0000259" key="3">
    <source>
        <dbReference type="PROSITE" id="PS51371"/>
    </source>
</evidence>
<keyword evidence="6" id="KW-1185">Reference proteome</keyword>
<reference evidence="5 7" key="1">
    <citation type="submission" date="2016-04" db="EMBL/GenBank/DDBJ databases">
        <title>Genome sequence of Methanosphaera cuniculi DSM 4103.</title>
        <authorList>
            <person name="Poehlein A."/>
            <person name="Seedorf H."/>
            <person name="Daniel R."/>
        </authorList>
    </citation>
    <scope>NUCLEOTIDE SEQUENCE [LARGE SCALE GENOMIC DNA]</scope>
    <source>
        <strain evidence="5 7">DSM 4103</strain>
    </source>
</reference>